<feature type="transmembrane region" description="Helical" evidence="13">
    <location>
        <begin position="718"/>
        <end position="741"/>
    </location>
</feature>
<feature type="transmembrane region" description="Helical" evidence="13">
    <location>
        <begin position="753"/>
        <end position="770"/>
    </location>
</feature>
<feature type="transmembrane region" description="Helical" evidence="13">
    <location>
        <begin position="983"/>
        <end position="1001"/>
    </location>
</feature>
<dbReference type="FunFam" id="1.20.1250.20:FF:000532">
    <property type="entry name" value="SLC (SoLute Carrier) homolog"/>
    <property type="match status" value="1"/>
</dbReference>
<dbReference type="Pfam" id="PF07690">
    <property type="entry name" value="MFS_1"/>
    <property type="match status" value="2"/>
</dbReference>
<sequence>MVFVSERALTSKCQNSEATFETPLHFFYSTNVISLILNMVDIDKKARPALAFAFAVQIQKKRKKASQSIAVRTAAAVNARATPHIKVKMSEEGVTQDVKKPRSALGVRHAQCVMLFFALVLAFAMRVNMSMAIVAMTDKTKEDSFGWSMQTQSVILSSFFWGYVVLQIPAGELAARYGGMLLITACIAINSAVSLLIPIGSHYGGWQLVCACRVVQGLSQGFLYPSMHNLIGKWVPLEEKSRLGTLIYAGGQFGTALQLMASGFLAEYWGWPAIFYVNGTLGAVWTVIYVFLGADSPQASRMISAEERLYIQTSLGHVGVQKKLKTPWKKIWTSLSFISLIVVHCGQNWGFWTLMTEIPSYMSQVLGVDIKANGLMSALPYLAMYLCSFPLGFMSDYILKKKWLSITACRKLSNSIGLFGPAVALVGLSYVPAGNITLAVALLTVVVGLNAGHYTGFLIVHIDMAPNFAGTLMGITNCLANGISIIAPLAAGAILKDETDPNEWRKVFYVSSAIYIAANVFFIIFGTSERQEWNEPLEDSKVAPNGWGYRHQQCVILFLCLTTCYSMRACMGVSLVAMTTSSTTRATIYNHTNLTSDNASDYKVNGILSALLLTYPYPIFKWNKKTQDAILASFFWGYMVLQVPAGQLAHRVGARRLLAAALFVNALVSFCLPWAAYYGGWAWVAVFRIKQGLSQACIMPGMHTLLGKWTPLRERSRLTAWVHGGHALGPVLGLPVTGFIASSSVGWPGVFRFYGVLAALVGALIWYLTADTPAKHPNISYSEKEYIENDIGSSDDSQKAMSVPWRKILSHRGMYAIVAAHIAQAWGQLILYGELPDFMDKVMGVNIKANGMLTALPFLVMWFTNFFFSWAADKLIVKKILSVTHTRKLATSVGSLSAAIGLIVLAFVPKKLVIVESVLVVLVGLKVATHAGVYVNNIDISPNFSGTLMSISNFISNLCASLAPIVNAFILTDVTSEYLWRKVFFVTAGIYFVSNLVYLIFGTAERAEWNDPPQKKNTTNVEECNPMLDTAGK</sequence>
<name>A0A194PYB2_PAPXU</name>
<feature type="transmembrane region" description="Helical" evidence="13">
    <location>
        <begin position="378"/>
        <end position="399"/>
    </location>
</feature>
<dbReference type="InterPro" id="IPR011701">
    <property type="entry name" value="MFS"/>
</dbReference>
<evidence type="ECO:0000256" key="11">
    <source>
        <dbReference type="ARBA" id="ARBA00068450"/>
    </source>
</evidence>
<keyword evidence="3" id="KW-0813">Transport</keyword>
<evidence type="ECO:0000256" key="13">
    <source>
        <dbReference type="SAM" id="Phobius"/>
    </source>
</evidence>
<keyword evidence="8 13" id="KW-0472">Membrane</keyword>
<feature type="transmembrane region" description="Helical" evidence="13">
    <location>
        <begin position="947"/>
        <end position="971"/>
    </location>
</feature>
<evidence type="ECO:0000256" key="7">
    <source>
        <dbReference type="ARBA" id="ARBA00023053"/>
    </source>
</evidence>
<evidence type="ECO:0000256" key="8">
    <source>
        <dbReference type="ARBA" id="ARBA00023136"/>
    </source>
</evidence>
<keyword evidence="7" id="KW-0915">Sodium</keyword>
<dbReference type="FunFam" id="1.20.1250.20:FF:000144">
    <property type="entry name" value="Picot, isoform B"/>
    <property type="match status" value="1"/>
</dbReference>
<dbReference type="InterPro" id="IPR036259">
    <property type="entry name" value="MFS_trans_sf"/>
</dbReference>
<dbReference type="InterPro" id="IPR020846">
    <property type="entry name" value="MFS_dom"/>
</dbReference>
<keyword evidence="9" id="KW-0739">Sodium transport</keyword>
<keyword evidence="6 13" id="KW-1133">Transmembrane helix</keyword>
<evidence type="ECO:0000259" key="14">
    <source>
        <dbReference type="PROSITE" id="PS50850"/>
    </source>
</evidence>
<dbReference type="GO" id="GO:0016020">
    <property type="term" value="C:membrane"/>
    <property type="evidence" value="ECO:0007669"/>
    <property type="project" value="UniProtKB-SubCell"/>
</dbReference>
<dbReference type="Gene3D" id="1.20.120.540">
    <property type="entry name" value="Voltage-gated potassium channels"/>
    <property type="match status" value="1"/>
</dbReference>
<feature type="transmembrane region" description="Helical" evidence="13">
    <location>
        <begin position="271"/>
        <end position="292"/>
    </location>
</feature>
<dbReference type="InterPro" id="IPR050382">
    <property type="entry name" value="MFS_Na/Anion_cotransporter"/>
</dbReference>
<evidence type="ECO:0000256" key="6">
    <source>
        <dbReference type="ARBA" id="ARBA00022989"/>
    </source>
</evidence>
<dbReference type="PROSITE" id="PS50850">
    <property type="entry name" value="MFS"/>
    <property type="match status" value="2"/>
</dbReference>
<dbReference type="Proteomes" id="UP000053268">
    <property type="component" value="Unassembled WGS sequence"/>
</dbReference>
<dbReference type="GO" id="GO:0006814">
    <property type="term" value="P:sodium ion transport"/>
    <property type="evidence" value="ECO:0007669"/>
    <property type="project" value="UniProtKB-KW"/>
</dbReference>
<feature type="transmembrane region" description="Helical" evidence="13">
    <location>
        <begin position="851"/>
        <end position="868"/>
    </location>
</feature>
<keyword evidence="5" id="KW-0769">Symport</keyword>
<feature type="transmembrane region" description="Helical" evidence="13">
    <location>
        <begin position="657"/>
        <end position="675"/>
    </location>
</feature>
<evidence type="ECO:0000313" key="15">
    <source>
        <dbReference type="EMBL" id="KPI98326.1"/>
    </source>
</evidence>
<keyword evidence="16" id="KW-1185">Reference proteome</keyword>
<evidence type="ECO:0000256" key="2">
    <source>
        <dbReference type="ARBA" id="ARBA00008586"/>
    </source>
</evidence>
<comment type="function">
    <text evidence="10">May be an inorganic phosphate cotransporter.</text>
</comment>
<evidence type="ECO:0000256" key="5">
    <source>
        <dbReference type="ARBA" id="ARBA00022847"/>
    </source>
</evidence>
<feature type="transmembrane region" description="Helical" evidence="13">
    <location>
        <begin position="112"/>
        <end position="135"/>
    </location>
</feature>
<feature type="domain" description="Major facilitator superfamily (MFS) profile" evidence="14">
    <location>
        <begin position="565"/>
        <end position="1006"/>
    </location>
</feature>
<gene>
    <name evidence="15" type="ORF">RR46_09542</name>
</gene>
<evidence type="ECO:0000313" key="16">
    <source>
        <dbReference type="Proteomes" id="UP000053268"/>
    </source>
</evidence>
<feature type="transmembrane region" description="Helical" evidence="13">
    <location>
        <begin position="472"/>
        <end position="495"/>
    </location>
</feature>
<keyword evidence="4 13" id="KW-0812">Transmembrane</keyword>
<feature type="transmembrane region" description="Helical" evidence="13">
    <location>
        <begin position="889"/>
        <end position="908"/>
    </location>
</feature>
<evidence type="ECO:0000256" key="1">
    <source>
        <dbReference type="ARBA" id="ARBA00004141"/>
    </source>
</evidence>
<evidence type="ECO:0000256" key="3">
    <source>
        <dbReference type="ARBA" id="ARBA00022448"/>
    </source>
</evidence>
<dbReference type="SUPFAM" id="SSF103473">
    <property type="entry name" value="MFS general substrate transporter"/>
    <property type="match status" value="2"/>
</dbReference>
<dbReference type="AlphaFoldDB" id="A0A194PYB2"/>
<dbReference type="STRING" id="66420.A0A194PYB2"/>
<feature type="transmembrane region" description="Helical" evidence="13">
    <location>
        <begin position="813"/>
        <end position="831"/>
    </location>
</feature>
<evidence type="ECO:0000256" key="10">
    <source>
        <dbReference type="ARBA" id="ARBA00054632"/>
    </source>
</evidence>
<feature type="region of interest" description="Disordered" evidence="12">
    <location>
        <begin position="1011"/>
        <end position="1033"/>
    </location>
</feature>
<dbReference type="PANTHER" id="PTHR11662:SF280">
    <property type="entry name" value="FI21844P1-RELATED"/>
    <property type="match status" value="1"/>
</dbReference>
<feature type="transmembrane region" description="Helical" evidence="13">
    <location>
        <begin position="147"/>
        <end position="166"/>
    </location>
</feature>
<protein>
    <recommendedName>
        <fullName evidence="11">Putative inorganic phosphate cotransporter</fullName>
    </recommendedName>
</protein>
<dbReference type="GO" id="GO:0015293">
    <property type="term" value="F:symporter activity"/>
    <property type="evidence" value="ECO:0007669"/>
    <property type="project" value="UniProtKB-KW"/>
</dbReference>
<dbReference type="FunFam" id="1.20.1250.20:FF:000003">
    <property type="entry name" value="Solute carrier family 17 member 3"/>
    <property type="match status" value="1"/>
</dbReference>
<feature type="transmembrane region" description="Helical" evidence="13">
    <location>
        <begin position="914"/>
        <end position="935"/>
    </location>
</feature>
<comment type="similarity">
    <text evidence="2">Belongs to the major facilitator superfamily. Sodium/anion cotransporter family.</text>
</comment>
<dbReference type="EMBL" id="KQ459585">
    <property type="protein sequence ID" value="KPI98326.1"/>
    <property type="molecule type" value="Genomic_DNA"/>
</dbReference>
<dbReference type="InterPro" id="IPR027378">
    <property type="entry name" value="Nucleotide_channel_N"/>
</dbReference>
<dbReference type="GO" id="GO:0006820">
    <property type="term" value="P:monoatomic anion transport"/>
    <property type="evidence" value="ECO:0007669"/>
    <property type="project" value="TreeGrafter"/>
</dbReference>
<dbReference type="CDD" id="cd17318">
    <property type="entry name" value="MFS_SLC17"/>
    <property type="match status" value="1"/>
</dbReference>
<feature type="transmembrane region" description="Helical" evidence="13">
    <location>
        <begin position="331"/>
        <end position="352"/>
    </location>
</feature>
<comment type="subcellular location">
    <subcellularLocation>
        <location evidence="1">Membrane</location>
        <topology evidence="1">Multi-pass membrane protein</topology>
    </subcellularLocation>
</comment>
<evidence type="ECO:0000256" key="9">
    <source>
        <dbReference type="ARBA" id="ARBA00023201"/>
    </source>
</evidence>
<organism evidence="15 16">
    <name type="scientific">Papilio xuthus</name>
    <name type="common">Asian swallowtail butterfly</name>
    <dbReference type="NCBI Taxonomy" id="66420"/>
    <lineage>
        <taxon>Eukaryota</taxon>
        <taxon>Metazoa</taxon>
        <taxon>Ecdysozoa</taxon>
        <taxon>Arthropoda</taxon>
        <taxon>Hexapoda</taxon>
        <taxon>Insecta</taxon>
        <taxon>Pterygota</taxon>
        <taxon>Neoptera</taxon>
        <taxon>Endopterygota</taxon>
        <taxon>Lepidoptera</taxon>
        <taxon>Glossata</taxon>
        <taxon>Ditrysia</taxon>
        <taxon>Papilionoidea</taxon>
        <taxon>Papilionidae</taxon>
        <taxon>Papilioninae</taxon>
        <taxon>Papilio</taxon>
    </lineage>
</organism>
<proteinExistence type="inferred from homology"/>
<feature type="transmembrane region" description="Helical" evidence="13">
    <location>
        <begin position="411"/>
        <end position="430"/>
    </location>
</feature>
<accession>A0A194PYB2</accession>
<reference evidence="15 16" key="1">
    <citation type="journal article" date="2015" name="Nat. Commun.">
        <title>Outbred genome sequencing and CRISPR/Cas9 gene editing in butterflies.</title>
        <authorList>
            <person name="Li X."/>
            <person name="Fan D."/>
            <person name="Zhang W."/>
            <person name="Liu G."/>
            <person name="Zhang L."/>
            <person name="Zhao L."/>
            <person name="Fang X."/>
            <person name="Chen L."/>
            <person name="Dong Y."/>
            <person name="Chen Y."/>
            <person name="Ding Y."/>
            <person name="Zhao R."/>
            <person name="Feng M."/>
            <person name="Zhu Y."/>
            <person name="Feng Y."/>
            <person name="Jiang X."/>
            <person name="Zhu D."/>
            <person name="Xiang H."/>
            <person name="Feng X."/>
            <person name="Li S."/>
            <person name="Wang J."/>
            <person name="Zhang G."/>
            <person name="Kronforst M.R."/>
            <person name="Wang W."/>
        </authorList>
    </citation>
    <scope>NUCLEOTIDE SEQUENCE [LARGE SCALE GENOMIC DNA]</scope>
    <source>
        <strain evidence="15">Ya'a_city_454_Px</strain>
        <tissue evidence="15">Whole body</tissue>
    </source>
</reference>
<evidence type="ECO:0000256" key="4">
    <source>
        <dbReference type="ARBA" id="ARBA00022692"/>
    </source>
</evidence>
<feature type="transmembrane region" description="Helical" evidence="13">
    <location>
        <begin position="507"/>
        <end position="525"/>
    </location>
</feature>
<evidence type="ECO:0000256" key="12">
    <source>
        <dbReference type="SAM" id="MobiDB-lite"/>
    </source>
</evidence>
<feature type="domain" description="Major facilitator superfamily (MFS) profile" evidence="14">
    <location>
        <begin position="114"/>
        <end position="530"/>
    </location>
</feature>
<keyword evidence="9" id="KW-0406">Ion transport</keyword>
<feature type="transmembrane region" description="Helical" evidence="13">
    <location>
        <begin position="178"/>
        <end position="199"/>
    </location>
</feature>
<dbReference type="PANTHER" id="PTHR11662">
    <property type="entry name" value="SOLUTE CARRIER FAMILY 17"/>
    <property type="match status" value="1"/>
</dbReference>
<dbReference type="Gene3D" id="1.20.1250.20">
    <property type="entry name" value="MFS general substrate transporter like domains"/>
    <property type="match status" value="3"/>
</dbReference>